<evidence type="ECO:0000313" key="2">
    <source>
        <dbReference type="EMBL" id="AAP04769.1"/>
    </source>
</evidence>
<dbReference type="Proteomes" id="UP000002193">
    <property type="component" value="Chromosome"/>
</dbReference>
<dbReference type="AlphaFoldDB" id="Q824X2"/>
<evidence type="ECO:0008006" key="4">
    <source>
        <dbReference type="Google" id="ProtNLM"/>
    </source>
</evidence>
<sequence>MSSFYIQNRPKTVSGEGLFNIKLNHKFSNFDAKAQPAIDIEALNSGLYFLKRLASAIESGNVQASMLLNPNNTIFPSPPVAPKRHTGSSPNTASGKAGTIAGFQGEAAVALVPLILDGLEAFIATTPEVNLAQIASIILATALITPLKNKPSLSADEQKKVFNNCYQPSKEEILTQIKKEQAAEIKKGQDKLTEKLTAVGASEEEIKKASEEHADQFASDFFDTHVKEQFMTYRSSIGGETLKMMENMKALEAKIPDPTKDNVESVNGMVMLQATFNGLTEAVNKEHALGGEEDVIKTQLALSGLLTKSPLDNTDLKTIYDATDLPSKASLDLYLKSRDAAIYREGVTGAYQIAVQNLTTVRSSIENEKQTLENQLAAFQQGVSSYTSWVGESKNIVAGKDYTSVLVTAAMEANAALTSLSQMRGNLTTEEQQIFDKHVPKYLELTIDNTTGFATTVTQFIAKMNAFQEISEYTLNNAITSNDQVKTFLKNKGAAIQNYPFFSEVGKEMVAITNSSGFVNYAKDESGYQIPAFENFVQVELKIRAITSDFANQAKTVLQNFKTEADAHVLKLQQQIEELDKKYKEFNPADASFTADRRKAVESWLNSESLGSAFIYLILNSQLPKQSAFLNPLIEEINFNNLAANAINDLLKITNHFSTTSVYYNLSSYLIQSKEGVDLFCGDYFETCLALSKEKEYITRDTDRCRRAQNLVEELLNKINKLPNISSSQKSEMLNATANYKYALTITFNQLNLLNSLLANLKIQEQKNSDDSYKSTVFKMTGPTDWIPTLASLEGFISNGFPNITPTGGLGPLFTQIQADQQDYTTQGQTQQLNLQNQMTNVQQEWTLVSTSMQVLNQILSKLVGEIYPN</sequence>
<dbReference type="eggNOG" id="COG1511">
    <property type="taxonomic scope" value="Bacteria"/>
</dbReference>
<feature type="coiled-coil region" evidence="1">
    <location>
        <begin position="355"/>
        <end position="382"/>
    </location>
</feature>
<dbReference type="Pfam" id="PF04518">
    <property type="entry name" value="Effector_1"/>
    <property type="match status" value="1"/>
</dbReference>
<organism evidence="2 3">
    <name type="scientific">Chlamydia caviae (strain ATCC VR-813 / DSM 19441 / 03DC25 / GPIC)</name>
    <name type="common">Chlamydophila caviae</name>
    <dbReference type="NCBI Taxonomy" id="227941"/>
    <lineage>
        <taxon>Bacteria</taxon>
        <taxon>Pseudomonadati</taxon>
        <taxon>Chlamydiota</taxon>
        <taxon>Chlamydiia</taxon>
        <taxon>Chlamydiales</taxon>
        <taxon>Chlamydiaceae</taxon>
        <taxon>Chlamydia/Chlamydophila group</taxon>
        <taxon>Chlamydia</taxon>
    </lineage>
</organism>
<dbReference type="HOGENOM" id="CLU_016003_0_0_0"/>
<dbReference type="EMBL" id="AE015925">
    <property type="protein sequence ID" value="AAP04769.1"/>
    <property type="molecule type" value="Genomic_DNA"/>
</dbReference>
<gene>
    <name evidence="2" type="ordered locus">CCA_00016</name>
</gene>
<protein>
    <recommendedName>
        <fullName evidence="4">Effector from type III secretion system family protein</fullName>
    </recommendedName>
</protein>
<dbReference type="InterPro" id="IPR007606">
    <property type="entry name" value="T3SS_effector"/>
</dbReference>
<reference evidence="2 3" key="1">
    <citation type="journal article" date="2003" name="Nucleic Acids Res.">
        <title>Genome sequence of Chlamydophila caviae (Chlamydia psittaci GPIC): examining the role of niche-specific genes in the evolution of the Chlamydiaceae.</title>
        <authorList>
            <person name="Read T.D."/>
            <person name="Myers G.S.A."/>
            <person name="Brunham R.C."/>
            <person name="Nelson W.C."/>
            <person name="Paulsen I.T."/>
            <person name="Heidelberg J.F."/>
            <person name="Holtzapple E.K."/>
            <person name="Khouri H.M."/>
            <person name="Federova N.B."/>
            <person name="Carty H.A."/>
            <person name="Umayam L.A."/>
            <person name="Haft D.H."/>
            <person name="Peterson J.D."/>
            <person name="Beanan M.J."/>
            <person name="White O."/>
            <person name="Salzberg S.L."/>
            <person name="Hsia R.-C."/>
            <person name="McClarty G."/>
            <person name="Rank R.G."/>
            <person name="Bavoil P.M."/>
            <person name="Fraser C.M."/>
        </authorList>
    </citation>
    <scope>NUCLEOTIDE SEQUENCE [LARGE SCALE GENOMIC DNA]</scope>
    <source>
        <strain evidence="3">ATCC VR-813 / DSM 19441 / 03DC25 / GPIC</strain>
    </source>
</reference>
<name>Q824X2_CHLCV</name>
<proteinExistence type="predicted"/>
<dbReference type="OrthoDB" id="19129at2"/>
<keyword evidence="1" id="KW-0175">Coiled coil</keyword>
<dbReference type="KEGG" id="cca:CCA_00016"/>
<keyword evidence="3" id="KW-1185">Reference proteome</keyword>
<evidence type="ECO:0000256" key="1">
    <source>
        <dbReference type="SAM" id="Coils"/>
    </source>
</evidence>
<dbReference type="STRING" id="227941.CCA_00016"/>
<evidence type="ECO:0000313" key="3">
    <source>
        <dbReference type="Proteomes" id="UP000002193"/>
    </source>
</evidence>
<accession>Q824X2</accession>
<dbReference type="RefSeq" id="WP_011005990.1">
    <property type="nucleotide sequence ID" value="NC_003361.3"/>
</dbReference>